<dbReference type="InterPro" id="IPR020845">
    <property type="entry name" value="AMP-binding_CS"/>
</dbReference>
<keyword evidence="2" id="KW-0596">Phosphopantetheine</keyword>
<dbReference type="InterPro" id="IPR010071">
    <property type="entry name" value="AA_adenyl_dom"/>
</dbReference>
<dbReference type="PROSITE" id="PS50075">
    <property type="entry name" value="CARRIER"/>
    <property type="match status" value="1"/>
</dbReference>
<accession>A0A1X0JC56</accession>
<dbReference type="GO" id="GO:0031177">
    <property type="term" value="F:phosphopantetheine binding"/>
    <property type="evidence" value="ECO:0007669"/>
    <property type="project" value="TreeGrafter"/>
</dbReference>
<evidence type="ECO:0000256" key="1">
    <source>
        <dbReference type="ARBA" id="ARBA00001957"/>
    </source>
</evidence>
<evidence type="ECO:0000256" key="3">
    <source>
        <dbReference type="ARBA" id="ARBA00022553"/>
    </source>
</evidence>
<dbReference type="PANTHER" id="PTHR45527">
    <property type="entry name" value="NONRIBOSOMAL PEPTIDE SYNTHETASE"/>
    <property type="match status" value="1"/>
</dbReference>
<name>A0A1X0JC56_9MYCO</name>
<gene>
    <name evidence="5" type="ORF">BST47_30020</name>
</gene>
<dbReference type="PANTHER" id="PTHR45527:SF14">
    <property type="entry name" value="PLIPASTATIN SYNTHASE SUBUNIT B"/>
    <property type="match status" value="1"/>
</dbReference>
<dbReference type="GO" id="GO:0043041">
    <property type="term" value="P:amino acid activation for nonribosomal peptide biosynthetic process"/>
    <property type="evidence" value="ECO:0007669"/>
    <property type="project" value="TreeGrafter"/>
</dbReference>
<dbReference type="CDD" id="cd19540">
    <property type="entry name" value="LCL_NRPS-like"/>
    <property type="match status" value="1"/>
</dbReference>
<dbReference type="UniPathway" id="UPA00011"/>
<dbReference type="RefSeq" id="WP_122984577.1">
    <property type="nucleotide sequence ID" value="NZ_MVIM01000046.1"/>
</dbReference>
<feature type="non-terminal residue" evidence="5">
    <location>
        <position position="1010"/>
    </location>
</feature>
<feature type="non-terminal residue" evidence="5">
    <location>
        <position position="1"/>
    </location>
</feature>
<dbReference type="Gene3D" id="3.30.559.10">
    <property type="entry name" value="Chloramphenicol acetyltransferase-like domain"/>
    <property type="match status" value="1"/>
</dbReference>
<evidence type="ECO:0000256" key="2">
    <source>
        <dbReference type="ARBA" id="ARBA00022450"/>
    </source>
</evidence>
<dbReference type="FunFam" id="3.40.50.12780:FF:000012">
    <property type="entry name" value="Non-ribosomal peptide synthetase"/>
    <property type="match status" value="1"/>
</dbReference>
<dbReference type="Pfam" id="PF13193">
    <property type="entry name" value="AMP-binding_C"/>
    <property type="match status" value="1"/>
</dbReference>
<keyword evidence="3" id="KW-0597">Phosphoprotein</keyword>
<dbReference type="FunFam" id="3.30.559.10:FF:000012">
    <property type="entry name" value="Non-ribosomal peptide synthetase"/>
    <property type="match status" value="1"/>
</dbReference>
<dbReference type="Pfam" id="PF00501">
    <property type="entry name" value="AMP-binding"/>
    <property type="match status" value="1"/>
</dbReference>
<dbReference type="Gene3D" id="3.40.50.1820">
    <property type="entry name" value="alpha/beta hydrolase"/>
    <property type="match status" value="1"/>
</dbReference>
<dbReference type="GO" id="GO:0005829">
    <property type="term" value="C:cytosol"/>
    <property type="evidence" value="ECO:0007669"/>
    <property type="project" value="TreeGrafter"/>
</dbReference>
<dbReference type="FunFam" id="3.30.300.30:FF:000010">
    <property type="entry name" value="Enterobactin synthetase component F"/>
    <property type="match status" value="1"/>
</dbReference>
<dbReference type="Pfam" id="PF00668">
    <property type="entry name" value="Condensation"/>
    <property type="match status" value="1"/>
</dbReference>
<dbReference type="Proteomes" id="UP000192411">
    <property type="component" value="Unassembled WGS sequence"/>
</dbReference>
<dbReference type="GO" id="GO:0003824">
    <property type="term" value="F:catalytic activity"/>
    <property type="evidence" value="ECO:0007669"/>
    <property type="project" value="InterPro"/>
</dbReference>
<dbReference type="InterPro" id="IPR025110">
    <property type="entry name" value="AMP-bd_C"/>
</dbReference>
<dbReference type="GO" id="GO:0044550">
    <property type="term" value="P:secondary metabolite biosynthetic process"/>
    <property type="evidence" value="ECO:0007669"/>
    <property type="project" value="UniProtKB-ARBA"/>
</dbReference>
<dbReference type="CDD" id="cd17643">
    <property type="entry name" value="A_NRPS_Cytc1-like"/>
    <property type="match status" value="1"/>
</dbReference>
<sequence length="1010" mass="107961">VPLSFAQSRLWFIDQLHGPSPVYNMPVALRLSGRLDVGALGAALGDVVGRHESLRTLFAAPEGVPQQVVVPVEGADFGWEVVDAIGWSSGRLEEAIGAVVRHPFDLATQIPLRAKLFTVAEDEHVLVAAAHHIAADGWSITPLVRDLGVAYASRCVGQAPGWAPLPVQYVDYTLWQRAQLGDLDDSQSRIAGQLSYWESALAGLPERLQLPTDRPYPAEADYRGANVVVDWPAELQQHVARVAREHNATSFMVVQAALAVLLSKVSASSDVAVGFPIAGRGDPALDELIGFFVNTLVLRVDLAGDPTVAEVLAQVRQRSLAAYEHQDVPFEVLVERLNPSRSLAHHPVVQVMLAWQDDDPSAGLALGDVGATPLAADTHTARMDLSFSLAERWTETGEPAGIGGGVEFRTDVFDAASVEVLIERLHRVLVAMTVDPARRLSSVDVLDAGEHVRLQQWGNRAVLTRPGSAVVSIPAVFGMQAAQTPGAVALTFDGGAMTYRELDEAANRLAHVLVEHGAGPGRCVAVLVPRSAEAVVAIMAVLKTGAAYLPMDPAHPSARMEFMLGDAAPIAALTTAALADRLGGSGLAIIDLEDPRIKTYPGAGLAVPAPDEIAYIIYTSGTTGVPKGVAVTHRNVVRLLEVLDGDLDLSAGQVWTQCHSLAFDYSVWEIFGALLHGGRLVVVPDAVVRSPEELHALLVDEQVSVLSQTPSAFYALQTVDALAPERGSRLSLQTVVFGGEALEPQRLRGWFEHHPGLPRMVNMYGITETTVHASFREIVAGDVDSRVSPIGVPLTHLGFFVLDKWLRPVPVGVIGELYVSGAGLACGYLRRSDLTATRFVACPFGGAGARMYRTGDLASWSADGQLQYLGRADEQVKIRGYRIELGEVQAALAVIDGVKQAVVIAREDRPGDKRLVGYITGTAEASATRAKLAERLPAYMVPAAVVAIDALPLTVNGKLDTRALPAPEYQEVDHYRAPGNSTEEILAGIYAQVLGLERVGVDESFFELGG</sequence>
<dbReference type="FunFam" id="3.40.50.980:FF:000001">
    <property type="entry name" value="Non-ribosomal peptide synthetase"/>
    <property type="match status" value="1"/>
</dbReference>
<dbReference type="InterPro" id="IPR045851">
    <property type="entry name" value="AMP-bd_C_sf"/>
</dbReference>
<dbReference type="EMBL" id="MVIM01000046">
    <property type="protein sequence ID" value="ORB60311.1"/>
    <property type="molecule type" value="Genomic_DNA"/>
</dbReference>
<comment type="cofactor">
    <cofactor evidence="1">
        <name>pantetheine 4'-phosphate</name>
        <dbReference type="ChEBI" id="CHEBI:47942"/>
    </cofactor>
</comment>
<dbReference type="FunFam" id="2.30.38.10:FF:000001">
    <property type="entry name" value="Non-ribosomal peptide synthetase PvdI"/>
    <property type="match status" value="1"/>
</dbReference>
<dbReference type="NCBIfam" id="TIGR01733">
    <property type="entry name" value="AA-adenyl-dom"/>
    <property type="match status" value="1"/>
</dbReference>
<protein>
    <submittedName>
        <fullName evidence="5">Non-ribosomal peptide synthetase</fullName>
    </submittedName>
</protein>
<dbReference type="SUPFAM" id="SSF52777">
    <property type="entry name" value="CoA-dependent acyltransferases"/>
    <property type="match status" value="2"/>
</dbReference>
<proteinExistence type="predicted"/>
<keyword evidence="6" id="KW-1185">Reference proteome</keyword>
<evidence type="ECO:0000313" key="6">
    <source>
        <dbReference type="Proteomes" id="UP000192411"/>
    </source>
</evidence>
<reference evidence="5 6" key="1">
    <citation type="submission" date="2017-02" db="EMBL/GenBank/DDBJ databases">
        <title>The new phylogeny of genus Mycobacterium.</title>
        <authorList>
            <person name="Tortoli E."/>
            <person name="Trovato A."/>
            <person name="Cirillo D.M."/>
        </authorList>
    </citation>
    <scope>NUCLEOTIDE SEQUENCE [LARGE SCALE GENOMIC DNA]</scope>
    <source>
        <strain evidence="5 6">DSM 44338</strain>
    </source>
</reference>
<organism evidence="5 6">
    <name type="scientific">Mycolicibacterium tusciae</name>
    <dbReference type="NCBI Taxonomy" id="75922"/>
    <lineage>
        <taxon>Bacteria</taxon>
        <taxon>Bacillati</taxon>
        <taxon>Actinomycetota</taxon>
        <taxon>Actinomycetes</taxon>
        <taxon>Mycobacteriales</taxon>
        <taxon>Mycobacteriaceae</taxon>
        <taxon>Mycolicibacterium</taxon>
    </lineage>
</organism>
<dbReference type="GO" id="GO:0008610">
    <property type="term" value="P:lipid biosynthetic process"/>
    <property type="evidence" value="ECO:0007669"/>
    <property type="project" value="UniProtKB-ARBA"/>
</dbReference>
<dbReference type="STRING" id="75922.BST47_30020"/>
<evidence type="ECO:0000313" key="5">
    <source>
        <dbReference type="EMBL" id="ORB60311.1"/>
    </source>
</evidence>
<dbReference type="PROSITE" id="PS00455">
    <property type="entry name" value="AMP_BINDING"/>
    <property type="match status" value="1"/>
</dbReference>
<dbReference type="InterPro" id="IPR000873">
    <property type="entry name" value="AMP-dep_synth/lig_dom"/>
</dbReference>
<dbReference type="InterPro" id="IPR023213">
    <property type="entry name" value="CAT-like_dom_sf"/>
</dbReference>
<evidence type="ECO:0000259" key="4">
    <source>
        <dbReference type="PROSITE" id="PS50075"/>
    </source>
</evidence>
<dbReference type="InterPro" id="IPR029058">
    <property type="entry name" value="AB_hydrolase_fold"/>
</dbReference>
<dbReference type="Gene3D" id="3.30.300.30">
    <property type="match status" value="1"/>
</dbReference>
<dbReference type="Gene3D" id="3.40.50.980">
    <property type="match status" value="2"/>
</dbReference>
<dbReference type="AlphaFoldDB" id="A0A1X0JC56"/>
<dbReference type="InterPro" id="IPR009081">
    <property type="entry name" value="PP-bd_ACP"/>
</dbReference>
<dbReference type="InterPro" id="IPR001242">
    <property type="entry name" value="Condensation_dom"/>
</dbReference>
<dbReference type="Gene3D" id="2.30.38.10">
    <property type="entry name" value="Luciferase, Domain 3"/>
    <property type="match status" value="1"/>
</dbReference>
<comment type="caution">
    <text evidence="5">The sequence shown here is derived from an EMBL/GenBank/DDBJ whole genome shotgun (WGS) entry which is preliminary data.</text>
</comment>
<dbReference type="Gene3D" id="3.30.559.30">
    <property type="entry name" value="Nonribosomal peptide synthetase, condensation domain"/>
    <property type="match status" value="1"/>
</dbReference>
<dbReference type="SUPFAM" id="SSF56801">
    <property type="entry name" value="Acetyl-CoA synthetase-like"/>
    <property type="match status" value="1"/>
</dbReference>
<dbReference type="OrthoDB" id="3671989at2"/>
<feature type="domain" description="Carrier" evidence="4">
    <location>
        <begin position="977"/>
        <end position="1010"/>
    </location>
</feature>